<dbReference type="Pfam" id="PF02815">
    <property type="entry name" value="MIR"/>
    <property type="match status" value="1"/>
</dbReference>
<comment type="pathway">
    <text evidence="2 14">Protein modification; protein glycosylation.</text>
</comment>
<keyword evidence="5 14" id="KW-0328">Glycosyltransferase</keyword>
<dbReference type="InterPro" id="IPR036300">
    <property type="entry name" value="MIR_dom_sf"/>
</dbReference>
<comment type="caution">
    <text evidence="17">The sequence shown here is derived from an EMBL/GenBank/DDBJ whole genome shotgun (WGS) entry which is preliminary data.</text>
</comment>
<dbReference type="EC" id="2.4.1.109" evidence="4 14"/>
<evidence type="ECO:0000313" key="17">
    <source>
        <dbReference type="EMBL" id="KAA8908384.1"/>
    </source>
</evidence>
<feature type="domain" description="MIR" evidence="16">
    <location>
        <begin position="515"/>
        <end position="573"/>
    </location>
</feature>
<dbReference type="PANTHER" id="PTHR10050">
    <property type="entry name" value="DOLICHYL-PHOSPHATE-MANNOSE--PROTEIN MANNOSYLTRANSFERASE"/>
    <property type="match status" value="1"/>
</dbReference>
<dbReference type="OrthoDB" id="292747at2759"/>
<dbReference type="GO" id="GO:0004169">
    <property type="term" value="F:dolichyl-phosphate-mannose-protein mannosyltransferase activity"/>
    <property type="evidence" value="ECO:0007669"/>
    <property type="project" value="UniProtKB-UniRule"/>
</dbReference>
<dbReference type="Pfam" id="PF02366">
    <property type="entry name" value="PMT"/>
    <property type="match status" value="1"/>
</dbReference>
<evidence type="ECO:0000256" key="3">
    <source>
        <dbReference type="ARBA" id="ARBA00007222"/>
    </source>
</evidence>
<comment type="catalytic activity">
    <reaction evidence="13 14">
        <text>a di-trans,poly-cis-dolichyl beta-D-mannosyl phosphate + L-seryl-[protein] = 3-O-(alpha-D-mannosyl)-L-seryl-[protein] + a di-trans,poly-cis-dolichyl phosphate + H(+)</text>
        <dbReference type="Rhea" id="RHEA:17377"/>
        <dbReference type="Rhea" id="RHEA-COMP:9863"/>
        <dbReference type="Rhea" id="RHEA-COMP:13546"/>
        <dbReference type="Rhea" id="RHEA-COMP:19498"/>
        <dbReference type="Rhea" id="RHEA-COMP:19501"/>
        <dbReference type="ChEBI" id="CHEBI:15378"/>
        <dbReference type="ChEBI" id="CHEBI:29999"/>
        <dbReference type="ChEBI" id="CHEBI:57683"/>
        <dbReference type="ChEBI" id="CHEBI:58211"/>
        <dbReference type="ChEBI" id="CHEBI:137321"/>
        <dbReference type="EC" id="2.4.1.109"/>
    </reaction>
</comment>
<feature type="transmembrane region" description="Helical" evidence="14">
    <location>
        <begin position="688"/>
        <end position="707"/>
    </location>
</feature>
<feature type="compositionally biased region" description="Polar residues" evidence="15">
    <location>
        <begin position="1"/>
        <end position="11"/>
    </location>
</feature>
<dbReference type="Pfam" id="PF16192">
    <property type="entry name" value="PMT_4TMC"/>
    <property type="match status" value="1"/>
</dbReference>
<feature type="transmembrane region" description="Helical" evidence="14">
    <location>
        <begin position="189"/>
        <end position="211"/>
    </location>
</feature>
<proteinExistence type="inferred from homology"/>
<keyword evidence="9 14" id="KW-0256">Endoplasmic reticulum</keyword>
<name>A0A642V4A7_DIURU</name>
<dbReference type="OMA" id="GSPFNTW"/>
<evidence type="ECO:0000256" key="9">
    <source>
        <dbReference type="ARBA" id="ARBA00022824"/>
    </source>
</evidence>
<evidence type="ECO:0000256" key="6">
    <source>
        <dbReference type="ARBA" id="ARBA00022679"/>
    </source>
</evidence>
<dbReference type="UniPathway" id="UPA00378"/>
<dbReference type="SUPFAM" id="SSF82109">
    <property type="entry name" value="MIR domain"/>
    <property type="match status" value="1"/>
</dbReference>
<evidence type="ECO:0000256" key="15">
    <source>
        <dbReference type="SAM" id="MobiDB-lite"/>
    </source>
</evidence>
<evidence type="ECO:0000256" key="11">
    <source>
        <dbReference type="ARBA" id="ARBA00023136"/>
    </source>
</evidence>
<evidence type="ECO:0000256" key="1">
    <source>
        <dbReference type="ARBA" id="ARBA00004477"/>
    </source>
</evidence>
<evidence type="ECO:0000256" key="12">
    <source>
        <dbReference type="ARBA" id="ARBA00045085"/>
    </source>
</evidence>
<evidence type="ECO:0000259" key="16">
    <source>
        <dbReference type="PROSITE" id="PS50919"/>
    </source>
</evidence>
<evidence type="ECO:0000256" key="5">
    <source>
        <dbReference type="ARBA" id="ARBA00022676"/>
    </source>
</evidence>
<gene>
    <name evidence="17" type="ORF">DIURU_000173</name>
</gene>
<feature type="transmembrane region" description="Helical" evidence="14">
    <location>
        <begin position="316"/>
        <end position="335"/>
    </location>
</feature>
<feature type="domain" description="MIR" evidence="16">
    <location>
        <begin position="444"/>
        <end position="506"/>
    </location>
</feature>
<evidence type="ECO:0000256" key="8">
    <source>
        <dbReference type="ARBA" id="ARBA00022737"/>
    </source>
</evidence>
<evidence type="ECO:0000313" key="18">
    <source>
        <dbReference type="Proteomes" id="UP000449547"/>
    </source>
</evidence>
<dbReference type="SMART" id="SM00472">
    <property type="entry name" value="MIR"/>
    <property type="match status" value="3"/>
</dbReference>
<feature type="domain" description="MIR" evidence="16">
    <location>
        <begin position="369"/>
        <end position="423"/>
    </location>
</feature>
<comment type="function">
    <text evidence="14">Transfers mannose from Dol-P-mannose to Ser or Thr residues on proteins.</text>
</comment>
<dbReference type="InterPro" id="IPR016093">
    <property type="entry name" value="MIR_motif"/>
</dbReference>
<feature type="transmembrane region" description="Helical" evidence="14">
    <location>
        <begin position="749"/>
        <end position="766"/>
    </location>
</feature>
<feature type="transmembrane region" description="Helical" evidence="14">
    <location>
        <begin position="150"/>
        <end position="169"/>
    </location>
</feature>
<keyword evidence="7 14" id="KW-0812">Transmembrane</keyword>
<keyword evidence="11 14" id="KW-0472">Membrane</keyword>
<dbReference type="InterPro" id="IPR027005">
    <property type="entry name" value="PMT-like"/>
</dbReference>
<protein>
    <recommendedName>
        <fullName evidence="4 14">Dolichyl-phosphate-mannose--protein mannosyltransferase</fullName>
        <ecNumber evidence="4 14">2.4.1.109</ecNumber>
    </recommendedName>
</protein>
<comment type="catalytic activity">
    <reaction evidence="12 14">
        <text>a di-trans,poly-cis-dolichyl beta-D-mannosyl phosphate + L-threonyl-[protein] = 3-O-(alpha-D-mannosyl)-L-threonyl-[protein] + a di-trans,poly-cis-dolichyl phosphate + H(+)</text>
        <dbReference type="Rhea" id="RHEA:53396"/>
        <dbReference type="Rhea" id="RHEA-COMP:11060"/>
        <dbReference type="Rhea" id="RHEA-COMP:13547"/>
        <dbReference type="Rhea" id="RHEA-COMP:19498"/>
        <dbReference type="Rhea" id="RHEA-COMP:19501"/>
        <dbReference type="ChEBI" id="CHEBI:15378"/>
        <dbReference type="ChEBI" id="CHEBI:30013"/>
        <dbReference type="ChEBI" id="CHEBI:57683"/>
        <dbReference type="ChEBI" id="CHEBI:58211"/>
        <dbReference type="ChEBI" id="CHEBI:137323"/>
        <dbReference type="EC" id="2.4.1.109"/>
    </reaction>
</comment>
<comment type="subcellular location">
    <subcellularLocation>
        <location evidence="1 14">Endoplasmic reticulum membrane</location>
        <topology evidence="1 14">Multi-pass membrane protein</topology>
    </subcellularLocation>
</comment>
<keyword evidence="10 14" id="KW-1133">Transmembrane helix</keyword>
<dbReference type="PANTHER" id="PTHR10050:SF52">
    <property type="entry name" value="DOLICHYL-PHOSPHATE-MANNOSE--PROTEIN MANNOSYLTRANSFERASE 6"/>
    <property type="match status" value="1"/>
</dbReference>
<evidence type="ECO:0000256" key="7">
    <source>
        <dbReference type="ARBA" id="ARBA00022692"/>
    </source>
</evidence>
<dbReference type="EMBL" id="SWFT01000008">
    <property type="protein sequence ID" value="KAA8908384.1"/>
    <property type="molecule type" value="Genomic_DNA"/>
</dbReference>
<accession>A0A642V4A7</accession>
<evidence type="ECO:0000256" key="10">
    <source>
        <dbReference type="ARBA" id="ARBA00022989"/>
    </source>
</evidence>
<dbReference type="Proteomes" id="UP000449547">
    <property type="component" value="Unassembled WGS sequence"/>
</dbReference>
<keyword evidence="8" id="KW-0677">Repeat</keyword>
<dbReference type="VEuPathDB" id="FungiDB:DIURU_000173"/>
<feature type="transmembrane region" description="Helical" evidence="14">
    <location>
        <begin position="645"/>
        <end position="668"/>
    </location>
</feature>
<feature type="transmembrane region" description="Helical" evidence="14">
    <location>
        <begin position="719"/>
        <end position="737"/>
    </location>
</feature>
<dbReference type="InterPro" id="IPR003342">
    <property type="entry name" value="ArnT-like_N"/>
</dbReference>
<reference evidence="17 18" key="1">
    <citation type="submission" date="2019-07" db="EMBL/GenBank/DDBJ databases">
        <title>Genome assembly of two rare yeast pathogens: Diutina rugosa and Trichomonascus ciferrii.</title>
        <authorList>
            <person name="Mixao V."/>
            <person name="Saus E."/>
            <person name="Hansen A."/>
            <person name="Lass-Flor C."/>
            <person name="Gabaldon T."/>
        </authorList>
    </citation>
    <scope>NUCLEOTIDE SEQUENCE [LARGE SCALE GENOMIC DNA]</scope>
    <source>
        <strain evidence="17 18">CBS 613</strain>
    </source>
</reference>
<evidence type="ECO:0000256" key="14">
    <source>
        <dbReference type="RuleBase" id="RU367007"/>
    </source>
</evidence>
<evidence type="ECO:0000256" key="13">
    <source>
        <dbReference type="ARBA" id="ARBA00045102"/>
    </source>
</evidence>
<feature type="transmembrane region" description="Helical" evidence="14">
    <location>
        <begin position="231"/>
        <end position="261"/>
    </location>
</feature>
<dbReference type="GeneID" id="54778826"/>
<keyword evidence="6 14" id="KW-0808">Transferase</keyword>
<sequence>MASVASGTSLRPDNDHHLKHRHPSPPISADVDVDDLADRTQALRLHEPGKWSRVMVQYINPLIVLAISAAVRLYRIDLAPSVMWDEAHFGKFGSYYLKREFYFDVHPPLGKLLVGLSGWLCGYQGHFKFDSGNSYDDTINFVAMRVFNSMFGIMCAPVAYKTAVAMGYSQWTVWLVSLSVCFEFQSLCLSKFILLDSFLLFFTVTTFYCLVQVHNMRAQNKLLKAAGIRWLVASGFSIGCVCSVKWVGLFVTALVGLYTVYDLILRTYEVLSLPQATEPTATVSEYKRIVPKEKQQVSSGNNTDRAVSWTNYFNHWGVRILTLIVLPLIIYLISFKVHFMVLNRSGSGDGSTSTLFQLNLEGNQVRIGPRDVVYGSMVTLRSQGLSPNLLHSHQSQYPEGSNQQQITTYGFRDGNNDWLFEFPNSNKSELQFASDEGLEPAMYEERIRDGSVVRLVHRETSRVLRANDVRAPVSKSHLEVSCHHRYDTNLPDGIDFDADEWVVELKESMHKDEDPDVLHPISTSFRLRNRNLGCYLATTGLSYPSWGFGQGEVVCQYSLFSREKSTWWNIEDHANDRLPRPEEYVPPKPKFWKEFVLLNYAMMASNNALIPDPDKYDRLASRWWQWPTVNIGLRMGSWSRYSTRYFLIGHPFVTLFSTLCLVVFAMYTVVKLFQWRRQQRYISPTDPWWNSFLVRGILPFLGWFLNYYPFCVMGRVTYVHHYVPAQYFATFVMAYVVNESAQLFGRSRPVVYGIVYAGVVVGFWYYRHLVLGMKGPTDNYEYLRLFDSWMI</sequence>
<evidence type="ECO:0000256" key="2">
    <source>
        <dbReference type="ARBA" id="ARBA00004922"/>
    </source>
</evidence>
<dbReference type="Gene3D" id="2.80.10.50">
    <property type="match status" value="1"/>
</dbReference>
<feature type="transmembrane region" description="Helical" evidence="14">
    <location>
        <begin position="55"/>
        <end position="74"/>
    </location>
</feature>
<comment type="similarity">
    <text evidence="3 14">Belongs to the glycosyltransferase 39 family.</text>
</comment>
<dbReference type="PROSITE" id="PS50919">
    <property type="entry name" value="MIR"/>
    <property type="match status" value="3"/>
</dbReference>
<dbReference type="RefSeq" id="XP_034014984.1">
    <property type="nucleotide sequence ID" value="XM_034154305.1"/>
</dbReference>
<organism evidence="17 18">
    <name type="scientific">Diutina rugosa</name>
    <name type="common">Yeast</name>
    <name type="synonym">Candida rugosa</name>
    <dbReference type="NCBI Taxonomy" id="5481"/>
    <lineage>
        <taxon>Eukaryota</taxon>
        <taxon>Fungi</taxon>
        <taxon>Dikarya</taxon>
        <taxon>Ascomycota</taxon>
        <taxon>Saccharomycotina</taxon>
        <taxon>Pichiomycetes</taxon>
        <taxon>Debaryomycetaceae</taxon>
        <taxon>Diutina</taxon>
    </lineage>
</organism>
<dbReference type="InterPro" id="IPR032421">
    <property type="entry name" value="PMT_4TMC"/>
</dbReference>
<dbReference type="GO" id="GO:0005789">
    <property type="term" value="C:endoplasmic reticulum membrane"/>
    <property type="evidence" value="ECO:0007669"/>
    <property type="project" value="UniProtKB-SubCell"/>
</dbReference>
<feature type="region of interest" description="Disordered" evidence="15">
    <location>
        <begin position="1"/>
        <end position="30"/>
    </location>
</feature>
<dbReference type="AlphaFoldDB" id="A0A642V4A7"/>
<evidence type="ECO:0000256" key="4">
    <source>
        <dbReference type="ARBA" id="ARBA00012839"/>
    </source>
</evidence>
<keyword evidence="18" id="KW-1185">Reference proteome</keyword>